<gene>
    <name evidence="2" type="ORF">M378DRAFT_160777</name>
</gene>
<reference evidence="2 3" key="1">
    <citation type="submission" date="2014-04" db="EMBL/GenBank/DDBJ databases">
        <title>Evolutionary Origins and Diversification of the Mycorrhizal Mutualists.</title>
        <authorList>
            <consortium name="DOE Joint Genome Institute"/>
            <consortium name="Mycorrhizal Genomics Consortium"/>
            <person name="Kohler A."/>
            <person name="Kuo A."/>
            <person name="Nagy L.G."/>
            <person name="Floudas D."/>
            <person name="Copeland A."/>
            <person name="Barry K.W."/>
            <person name="Cichocki N."/>
            <person name="Veneault-Fourrey C."/>
            <person name="LaButti K."/>
            <person name="Lindquist E.A."/>
            <person name="Lipzen A."/>
            <person name="Lundell T."/>
            <person name="Morin E."/>
            <person name="Murat C."/>
            <person name="Riley R."/>
            <person name="Ohm R."/>
            <person name="Sun H."/>
            <person name="Tunlid A."/>
            <person name="Henrissat B."/>
            <person name="Grigoriev I.V."/>
            <person name="Hibbett D.S."/>
            <person name="Martin F."/>
        </authorList>
    </citation>
    <scope>NUCLEOTIDE SEQUENCE [LARGE SCALE GENOMIC DNA]</scope>
    <source>
        <strain evidence="2 3">Koide BX008</strain>
    </source>
</reference>
<organism evidence="2 3">
    <name type="scientific">Amanita muscaria (strain Koide BX008)</name>
    <dbReference type="NCBI Taxonomy" id="946122"/>
    <lineage>
        <taxon>Eukaryota</taxon>
        <taxon>Fungi</taxon>
        <taxon>Dikarya</taxon>
        <taxon>Basidiomycota</taxon>
        <taxon>Agaricomycotina</taxon>
        <taxon>Agaricomycetes</taxon>
        <taxon>Agaricomycetidae</taxon>
        <taxon>Agaricales</taxon>
        <taxon>Pluteineae</taxon>
        <taxon>Amanitaceae</taxon>
        <taxon>Amanita</taxon>
    </lineage>
</organism>
<keyword evidence="3" id="KW-1185">Reference proteome</keyword>
<evidence type="ECO:0000313" key="3">
    <source>
        <dbReference type="Proteomes" id="UP000054549"/>
    </source>
</evidence>
<sequence>MRFAIFCLLSSLLVSALGLKSQQDHPPRPHGDFVQFQGTNGPHAGIIVGSHPDRKGNYNIIPTAPASHQQPGKIVVHNDRIVKAHASDIVRKPQYSSPYIASSIARGHRYRAPSVSKATGAVRGSSRYKAAEALAGLKESGGRKRQ</sequence>
<feature type="chain" id="PRO_5002170691" evidence="1">
    <location>
        <begin position="19"/>
        <end position="146"/>
    </location>
</feature>
<dbReference type="HOGENOM" id="CLU_106779_0_0_1"/>
<dbReference type="InParanoid" id="A0A0C2XAL6"/>
<evidence type="ECO:0000313" key="2">
    <source>
        <dbReference type="EMBL" id="KIL66361.1"/>
    </source>
</evidence>
<keyword evidence="1" id="KW-0732">Signal</keyword>
<accession>A0A0C2XAL6</accession>
<protein>
    <submittedName>
        <fullName evidence="2">Uncharacterized protein</fullName>
    </submittedName>
</protein>
<evidence type="ECO:0000256" key="1">
    <source>
        <dbReference type="SAM" id="SignalP"/>
    </source>
</evidence>
<proteinExistence type="predicted"/>
<dbReference type="EMBL" id="KN818236">
    <property type="protein sequence ID" value="KIL66361.1"/>
    <property type="molecule type" value="Genomic_DNA"/>
</dbReference>
<dbReference type="Proteomes" id="UP000054549">
    <property type="component" value="Unassembled WGS sequence"/>
</dbReference>
<feature type="signal peptide" evidence="1">
    <location>
        <begin position="1"/>
        <end position="18"/>
    </location>
</feature>
<name>A0A0C2XAL6_AMAMK</name>
<dbReference type="AlphaFoldDB" id="A0A0C2XAL6"/>